<evidence type="ECO:0000256" key="1">
    <source>
        <dbReference type="SAM" id="MobiDB-lite"/>
    </source>
</evidence>
<evidence type="ECO:0000313" key="2">
    <source>
        <dbReference type="EMBL" id="KAK6132357.1"/>
    </source>
</evidence>
<dbReference type="EMBL" id="JABTTQ020001268">
    <property type="protein sequence ID" value="KAK6132357.1"/>
    <property type="molecule type" value="Genomic_DNA"/>
</dbReference>
<accession>A0ABR0VE87</accession>
<organism evidence="2 3">
    <name type="scientific">Rehmannia glutinosa</name>
    <name type="common">Chinese foxglove</name>
    <dbReference type="NCBI Taxonomy" id="99300"/>
    <lineage>
        <taxon>Eukaryota</taxon>
        <taxon>Viridiplantae</taxon>
        <taxon>Streptophyta</taxon>
        <taxon>Embryophyta</taxon>
        <taxon>Tracheophyta</taxon>
        <taxon>Spermatophyta</taxon>
        <taxon>Magnoliopsida</taxon>
        <taxon>eudicotyledons</taxon>
        <taxon>Gunneridae</taxon>
        <taxon>Pentapetalae</taxon>
        <taxon>asterids</taxon>
        <taxon>lamiids</taxon>
        <taxon>Lamiales</taxon>
        <taxon>Orobanchaceae</taxon>
        <taxon>Rehmannieae</taxon>
        <taxon>Rehmannia</taxon>
    </lineage>
</organism>
<dbReference type="Proteomes" id="UP001318860">
    <property type="component" value="Unassembled WGS sequence"/>
</dbReference>
<evidence type="ECO:0000313" key="3">
    <source>
        <dbReference type="Proteomes" id="UP001318860"/>
    </source>
</evidence>
<feature type="compositionally biased region" description="Basic and acidic residues" evidence="1">
    <location>
        <begin position="22"/>
        <end position="45"/>
    </location>
</feature>
<sequence length="98" mass="11588">MDPRAFRAAGDQRRGSLRVGPPRRERGVDDGDIRSKNRNGERREPVDDEADERAMKCSIEKSLEKRPEVCHVLAEVEKVRFTLIQKRWSFRIHHWNNH</sequence>
<comment type="caution">
    <text evidence="2">The sequence shown here is derived from an EMBL/GenBank/DDBJ whole genome shotgun (WGS) entry which is preliminary data.</text>
</comment>
<reference evidence="2 3" key="1">
    <citation type="journal article" date="2021" name="Comput. Struct. Biotechnol. J.">
        <title>De novo genome assembly of the potent medicinal plant Rehmannia glutinosa using nanopore technology.</title>
        <authorList>
            <person name="Ma L."/>
            <person name="Dong C."/>
            <person name="Song C."/>
            <person name="Wang X."/>
            <person name="Zheng X."/>
            <person name="Niu Y."/>
            <person name="Chen S."/>
            <person name="Feng W."/>
        </authorList>
    </citation>
    <scope>NUCLEOTIDE SEQUENCE [LARGE SCALE GENOMIC DNA]</scope>
    <source>
        <strain evidence="2">DH-2019</strain>
    </source>
</reference>
<gene>
    <name evidence="2" type="ORF">DH2020_033917</name>
</gene>
<protein>
    <submittedName>
        <fullName evidence="2">Uncharacterized protein</fullName>
    </submittedName>
</protein>
<feature type="region of interest" description="Disordered" evidence="1">
    <location>
        <begin position="1"/>
        <end position="53"/>
    </location>
</feature>
<name>A0ABR0VE87_REHGL</name>
<keyword evidence="3" id="KW-1185">Reference proteome</keyword>
<feature type="compositionally biased region" description="Basic and acidic residues" evidence="1">
    <location>
        <begin position="1"/>
        <end position="14"/>
    </location>
</feature>
<proteinExistence type="predicted"/>